<evidence type="ECO:0000256" key="2">
    <source>
        <dbReference type="ARBA" id="ARBA00007998"/>
    </source>
</evidence>
<proteinExistence type="inferred from homology"/>
<comment type="similarity">
    <text evidence="2">Belongs to the amino acid-polyamine-organocation (APC) superfamily. Spore germination protein (SGP) (TC 2.A.3.9) family.</text>
</comment>
<evidence type="ECO:0000313" key="9">
    <source>
        <dbReference type="Proteomes" id="UP000254400"/>
    </source>
</evidence>
<dbReference type="RefSeq" id="WP_019687181.1">
    <property type="nucleotide sequence ID" value="NZ_CP009909.1"/>
</dbReference>
<dbReference type="GO" id="GO:0016020">
    <property type="term" value="C:membrane"/>
    <property type="evidence" value="ECO:0007669"/>
    <property type="project" value="UniProtKB-SubCell"/>
</dbReference>
<accession>A0A0F6EZN2</accession>
<dbReference type="GO" id="GO:0009847">
    <property type="term" value="P:spore germination"/>
    <property type="evidence" value="ECO:0007669"/>
    <property type="project" value="InterPro"/>
</dbReference>
<keyword evidence="5" id="KW-0812">Transmembrane</keyword>
<protein>
    <submittedName>
        <fullName evidence="8">Spore germination protein A2</fullName>
    </submittedName>
</protein>
<keyword evidence="3" id="KW-0813">Transport</keyword>
<dbReference type="PANTHER" id="PTHR34975:SF2">
    <property type="entry name" value="SPORE GERMINATION PROTEIN A2"/>
    <property type="match status" value="1"/>
</dbReference>
<keyword evidence="4" id="KW-0309">Germination</keyword>
<dbReference type="Proteomes" id="UP000254400">
    <property type="component" value="Unassembled WGS sequence"/>
</dbReference>
<keyword evidence="6" id="KW-1133">Transmembrane helix</keyword>
<evidence type="ECO:0000256" key="6">
    <source>
        <dbReference type="ARBA" id="ARBA00022989"/>
    </source>
</evidence>
<dbReference type="GeneID" id="93345880"/>
<dbReference type="NCBIfam" id="TIGR00912">
    <property type="entry name" value="2A0309"/>
    <property type="match status" value="1"/>
</dbReference>
<evidence type="ECO:0000256" key="7">
    <source>
        <dbReference type="ARBA" id="ARBA00023136"/>
    </source>
</evidence>
<reference evidence="8 9" key="1">
    <citation type="submission" date="2018-06" db="EMBL/GenBank/DDBJ databases">
        <authorList>
            <consortium name="Pathogen Informatics"/>
            <person name="Doyle S."/>
        </authorList>
    </citation>
    <scope>NUCLEOTIDE SEQUENCE [LARGE SCALE GENOMIC DNA]</scope>
    <source>
        <strain evidence="8 9">NCTC10343</strain>
    </source>
</reference>
<dbReference type="PANTHER" id="PTHR34975">
    <property type="entry name" value="SPORE GERMINATION PROTEIN A2"/>
    <property type="match status" value="1"/>
</dbReference>
<evidence type="ECO:0000313" key="8">
    <source>
        <dbReference type="EMBL" id="SUA69621.1"/>
    </source>
</evidence>
<evidence type="ECO:0000256" key="3">
    <source>
        <dbReference type="ARBA" id="ARBA00022448"/>
    </source>
</evidence>
<dbReference type="InterPro" id="IPR004761">
    <property type="entry name" value="Spore_GerAB"/>
</dbReference>
<comment type="subcellular location">
    <subcellularLocation>
        <location evidence="1">Membrane</location>
        <topology evidence="1">Multi-pass membrane protein</topology>
    </subcellularLocation>
</comment>
<dbReference type="AlphaFoldDB" id="A0A0F6EZN2"/>
<dbReference type="Pfam" id="PF03845">
    <property type="entry name" value="Spore_permease"/>
    <property type="match status" value="1"/>
</dbReference>
<dbReference type="EMBL" id="UGSC01000001">
    <property type="protein sequence ID" value="SUA69621.1"/>
    <property type="molecule type" value="Genomic_DNA"/>
</dbReference>
<sequence>MNSNLTVRQAIMWFALYQIGSAYLVLPAAITATAKQDAWLSIPVSLGFHLLLIPLYASIARQIQGKSFVEHLRCLFGPFLGGTISIVFIFFFPFLVFIMTLRNLGDFITIAIMPETPPDAIYFIMLIVIYFAVRSGPAVIGRCAEILFFFLLVLYLLVRITLLPESNIDNVLPIFEYGLNPIVLASFNLFAFPYLEAFLYLFFAQYIPDPKKWRKTVITCALISGGMYFFMVLQIIAVMSEGVVSNLTFPTFFINRTISSGEFLQRFEIFVAVFWFVTIFFRLALLLYVSAQGLADAFRLRSANSLLIPLILIAMAMVHSIWPNMQFITMFFSVWPFYAMIFGIVFPIVLWLMGKVGGSLKLRKKYH</sequence>
<evidence type="ECO:0000256" key="4">
    <source>
        <dbReference type="ARBA" id="ARBA00022544"/>
    </source>
</evidence>
<evidence type="ECO:0000256" key="1">
    <source>
        <dbReference type="ARBA" id="ARBA00004141"/>
    </source>
</evidence>
<organism evidence="8 9">
    <name type="scientific">Paenibacillus polymyxa</name>
    <name type="common">Bacillus polymyxa</name>
    <dbReference type="NCBI Taxonomy" id="1406"/>
    <lineage>
        <taxon>Bacteria</taxon>
        <taxon>Bacillati</taxon>
        <taxon>Bacillota</taxon>
        <taxon>Bacilli</taxon>
        <taxon>Bacillales</taxon>
        <taxon>Paenibacillaceae</taxon>
        <taxon>Paenibacillus</taxon>
    </lineage>
</organism>
<name>A0A0F6EZN2_PAEPO</name>
<gene>
    <name evidence="8" type="primary">gerA2</name>
    <name evidence="8" type="ORF">NCTC10343_02483</name>
</gene>
<evidence type="ECO:0000256" key="5">
    <source>
        <dbReference type="ARBA" id="ARBA00022692"/>
    </source>
</evidence>
<keyword evidence="7" id="KW-0472">Membrane</keyword>